<dbReference type="AlphaFoldDB" id="A0A3P7LAC8"/>
<proteinExistence type="predicted"/>
<feature type="coiled-coil region" evidence="1">
    <location>
        <begin position="213"/>
        <end position="276"/>
    </location>
</feature>
<evidence type="ECO:0000256" key="1">
    <source>
        <dbReference type="SAM" id="Coils"/>
    </source>
</evidence>
<evidence type="ECO:0000313" key="3">
    <source>
        <dbReference type="Proteomes" id="UP000270094"/>
    </source>
</evidence>
<sequence>MEGYLGETKKDVKKACEVQHRTSSKLAKLCGNAMSQIISLSNACEVDVTEQLTAQIHELQIMTEDVSHTYSSFKAEMDKLTKVFQELRKSSEFMVQQRLNTIDEDRSIRTAAIESLRRQQKRTTKIEELASAIVAECSQYQLESKEVIDSMEVQNRDVYERHLTEIDTWASEFQGQEDIALEAVQSLHIALEEGNMSVSNKSSSITCALGETCSKASDLNEKLKKDANDFEARLTSANNSGYEDMKNIMDSIDRLCDELNNVKDEALKKREAEQNNQ</sequence>
<gene>
    <name evidence="2" type="ORF">SVUK_LOCUS14683</name>
</gene>
<keyword evidence="3" id="KW-1185">Reference proteome</keyword>
<evidence type="ECO:0000313" key="2">
    <source>
        <dbReference type="EMBL" id="VDM79685.1"/>
    </source>
</evidence>
<name>A0A3P7LAC8_STRVU</name>
<protein>
    <submittedName>
        <fullName evidence="2">Uncharacterized protein</fullName>
    </submittedName>
</protein>
<dbReference type="EMBL" id="UYYB01105972">
    <property type="protein sequence ID" value="VDM79685.1"/>
    <property type="molecule type" value="Genomic_DNA"/>
</dbReference>
<dbReference type="OrthoDB" id="10475662at2759"/>
<reference evidence="2 3" key="1">
    <citation type="submission" date="2018-11" db="EMBL/GenBank/DDBJ databases">
        <authorList>
            <consortium name="Pathogen Informatics"/>
        </authorList>
    </citation>
    <scope>NUCLEOTIDE SEQUENCE [LARGE SCALE GENOMIC DNA]</scope>
</reference>
<accession>A0A3P7LAC8</accession>
<dbReference type="Proteomes" id="UP000270094">
    <property type="component" value="Unassembled WGS sequence"/>
</dbReference>
<organism evidence="2 3">
    <name type="scientific">Strongylus vulgaris</name>
    <name type="common">Blood worm</name>
    <dbReference type="NCBI Taxonomy" id="40348"/>
    <lineage>
        <taxon>Eukaryota</taxon>
        <taxon>Metazoa</taxon>
        <taxon>Ecdysozoa</taxon>
        <taxon>Nematoda</taxon>
        <taxon>Chromadorea</taxon>
        <taxon>Rhabditida</taxon>
        <taxon>Rhabditina</taxon>
        <taxon>Rhabditomorpha</taxon>
        <taxon>Strongyloidea</taxon>
        <taxon>Strongylidae</taxon>
        <taxon>Strongylus</taxon>
    </lineage>
</organism>
<feature type="non-terminal residue" evidence="2">
    <location>
        <position position="277"/>
    </location>
</feature>
<keyword evidence="1" id="KW-0175">Coiled coil</keyword>